<evidence type="ECO:0000256" key="1">
    <source>
        <dbReference type="ARBA" id="ARBA00004429"/>
    </source>
</evidence>
<evidence type="ECO:0000256" key="5">
    <source>
        <dbReference type="ARBA" id="ARBA00022692"/>
    </source>
</evidence>
<feature type="transmembrane region" description="Helical" evidence="9">
    <location>
        <begin position="51"/>
        <end position="73"/>
    </location>
</feature>
<evidence type="ECO:0000259" key="10">
    <source>
        <dbReference type="PROSITE" id="PS50928"/>
    </source>
</evidence>
<evidence type="ECO:0000256" key="8">
    <source>
        <dbReference type="ARBA" id="ARBA00023136"/>
    </source>
</evidence>
<dbReference type="Proteomes" id="UP001607151">
    <property type="component" value="Unassembled WGS sequence"/>
</dbReference>
<dbReference type="RefSeq" id="WP_089139624.1">
    <property type="nucleotide sequence ID" value="NZ_AP018685.1"/>
</dbReference>
<dbReference type="EMBL" id="JBIHSN010000002">
    <property type="protein sequence ID" value="MFH0264296.1"/>
    <property type="molecule type" value="Genomic_DNA"/>
</dbReference>
<organism evidence="11 12">
    <name type="scientific">Vibrio rumoiensis</name>
    <dbReference type="NCBI Taxonomy" id="76258"/>
    <lineage>
        <taxon>Bacteria</taxon>
        <taxon>Pseudomonadati</taxon>
        <taxon>Pseudomonadota</taxon>
        <taxon>Gammaproteobacteria</taxon>
        <taxon>Vibrionales</taxon>
        <taxon>Vibrionaceae</taxon>
        <taxon>Vibrio</taxon>
    </lineage>
</organism>
<evidence type="ECO:0000313" key="12">
    <source>
        <dbReference type="Proteomes" id="UP001607151"/>
    </source>
</evidence>
<evidence type="ECO:0000256" key="7">
    <source>
        <dbReference type="ARBA" id="ARBA00022989"/>
    </source>
</evidence>
<dbReference type="Pfam" id="PF00528">
    <property type="entry name" value="BPD_transp_1"/>
    <property type="match status" value="1"/>
</dbReference>
<feature type="transmembrane region" description="Helical" evidence="9">
    <location>
        <begin position="79"/>
        <end position="101"/>
    </location>
</feature>
<keyword evidence="4" id="KW-1003">Cell membrane</keyword>
<sequence>MDIELILHYLPLLLLGLKVTVYSCLVALIIGLVIGVFIYQISNSRYVILRYIYHAYITIFRGTPLLVQVYLLYYGGPMFGLNLEAVEVGILGMGFYVSAYFSEIYRAGFNSILKGQIESAYDLGLSKFQMLIHIQLPQMLGLIIPPITNQSIILIKESAILSIITVPEITTAAVKMATETFSVVEPYILLALAYWTITYCVGKFGQWIETKTTKYLSVNQNKQERAFA</sequence>
<dbReference type="PROSITE" id="PS50928">
    <property type="entry name" value="ABC_TM1"/>
    <property type="match status" value="1"/>
</dbReference>
<keyword evidence="3 9" id="KW-0813">Transport</keyword>
<feature type="domain" description="ABC transmembrane type-1" evidence="10">
    <location>
        <begin position="13"/>
        <end position="202"/>
    </location>
</feature>
<dbReference type="InterPro" id="IPR000515">
    <property type="entry name" value="MetI-like"/>
</dbReference>
<keyword evidence="6" id="KW-0029">Amino-acid transport</keyword>
<accession>A0ABW7IRM1</accession>
<keyword evidence="12" id="KW-1185">Reference proteome</keyword>
<dbReference type="CDD" id="cd06261">
    <property type="entry name" value="TM_PBP2"/>
    <property type="match status" value="1"/>
</dbReference>
<comment type="caution">
    <text evidence="11">The sequence shown here is derived from an EMBL/GenBank/DDBJ whole genome shotgun (WGS) entry which is preliminary data.</text>
</comment>
<dbReference type="InterPro" id="IPR010065">
    <property type="entry name" value="AA_ABC_transptr_permease_3TM"/>
</dbReference>
<dbReference type="InterPro" id="IPR043429">
    <property type="entry name" value="ArtM/GltK/GlnP/TcyL/YhdX-like"/>
</dbReference>
<keyword evidence="5 9" id="KW-0812">Transmembrane</keyword>
<evidence type="ECO:0000256" key="3">
    <source>
        <dbReference type="ARBA" id="ARBA00022448"/>
    </source>
</evidence>
<dbReference type="SUPFAM" id="SSF161098">
    <property type="entry name" value="MetI-like"/>
    <property type="match status" value="1"/>
</dbReference>
<comment type="similarity">
    <text evidence="2">Belongs to the binding-protein-dependent transport system permease family. HisMQ subfamily.</text>
</comment>
<feature type="transmembrane region" description="Helical" evidence="9">
    <location>
        <begin position="20"/>
        <end position="39"/>
    </location>
</feature>
<dbReference type="PANTHER" id="PTHR30614:SF0">
    <property type="entry name" value="L-CYSTINE TRANSPORT SYSTEM PERMEASE PROTEIN TCYL"/>
    <property type="match status" value="1"/>
</dbReference>
<evidence type="ECO:0000256" key="4">
    <source>
        <dbReference type="ARBA" id="ARBA00022475"/>
    </source>
</evidence>
<evidence type="ECO:0000256" key="6">
    <source>
        <dbReference type="ARBA" id="ARBA00022970"/>
    </source>
</evidence>
<comment type="subcellular location">
    <subcellularLocation>
        <location evidence="1">Cell inner membrane</location>
        <topology evidence="1">Multi-pass membrane protein</topology>
    </subcellularLocation>
    <subcellularLocation>
        <location evidence="9">Cell membrane</location>
        <topology evidence="9">Multi-pass membrane protein</topology>
    </subcellularLocation>
</comment>
<name>A0ABW7IRM1_9VIBR</name>
<keyword evidence="8 9" id="KW-0472">Membrane</keyword>
<evidence type="ECO:0000256" key="2">
    <source>
        <dbReference type="ARBA" id="ARBA00010072"/>
    </source>
</evidence>
<gene>
    <name evidence="11" type="ORF">ACGRQ9_01930</name>
</gene>
<dbReference type="PANTHER" id="PTHR30614">
    <property type="entry name" value="MEMBRANE COMPONENT OF AMINO ACID ABC TRANSPORTER"/>
    <property type="match status" value="1"/>
</dbReference>
<proteinExistence type="inferred from homology"/>
<reference evidence="11 12" key="1">
    <citation type="submission" date="2024-10" db="EMBL/GenBank/DDBJ databases">
        <authorList>
            <person name="Yibar A."/>
            <person name="Saticioglu I.B."/>
            <person name="Duman M."/>
            <person name="Ajmi N."/>
            <person name="Gurler F."/>
            <person name="Ay H."/>
            <person name="Onuk E."/>
            <person name="Guler S."/>
            <person name="Romalde J.L."/>
        </authorList>
    </citation>
    <scope>NUCLEOTIDE SEQUENCE [LARGE SCALE GENOMIC DNA]</scope>
    <source>
        <strain evidence="11 12">14-MA-B</strain>
    </source>
</reference>
<dbReference type="Gene3D" id="1.10.3720.10">
    <property type="entry name" value="MetI-like"/>
    <property type="match status" value="1"/>
</dbReference>
<evidence type="ECO:0000256" key="9">
    <source>
        <dbReference type="RuleBase" id="RU363032"/>
    </source>
</evidence>
<dbReference type="InterPro" id="IPR035906">
    <property type="entry name" value="MetI-like_sf"/>
</dbReference>
<dbReference type="NCBIfam" id="TIGR01726">
    <property type="entry name" value="HEQRo_perm_3TM"/>
    <property type="match status" value="1"/>
</dbReference>
<protein>
    <submittedName>
        <fullName evidence="11">Amino acid ABC transporter permease</fullName>
    </submittedName>
</protein>
<keyword evidence="7 9" id="KW-1133">Transmembrane helix</keyword>
<evidence type="ECO:0000313" key="11">
    <source>
        <dbReference type="EMBL" id="MFH0264296.1"/>
    </source>
</evidence>